<gene>
    <name evidence="1" type="ORF">C3731_17195</name>
</gene>
<proteinExistence type="predicted"/>
<evidence type="ECO:0000313" key="1">
    <source>
        <dbReference type="EMBL" id="PQA72320.1"/>
    </source>
</evidence>
<accession>A0A2S7IWJ8</accession>
<dbReference type="OrthoDB" id="9915331at2"/>
<sequence>MEKKKRRQKSCGEIALARARQARRQKKHPIQVGWTFIAALLSIRTPVTLPATPCRSAVDNDWPISDYERGYSTSRKLRLERYSEQPSMKRLMRDLRRPAAREDAMQFLLARIDDIDLRGWVIKQIRQDQINRLSTHVRPGLDDAFVIASWQVELDTENTVNNEVIDDTLRTLLPPRN</sequence>
<keyword evidence="2" id="KW-1185">Reference proteome</keyword>
<comment type="caution">
    <text evidence="1">The sequence shown here is derived from an EMBL/GenBank/DDBJ whole genome shotgun (WGS) entry which is preliminary data.</text>
</comment>
<dbReference type="Proteomes" id="UP000238493">
    <property type="component" value="Unassembled WGS sequence"/>
</dbReference>
<protein>
    <submittedName>
        <fullName evidence="1">Uncharacterized protein</fullName>
    </submittedName>
</protein>
<dbReference type="RefSeq" id="WP_104756843.1">
    <property type="nucleotide sequence ID" value="NZ_PTRC01000031.1"/>
</dbReference>
<dbReference type="AlphaFoldDB" id="A0A2S7IWJ8"/>
<evidence type="ECO:0000313" key="2">
    <source>
        <dbReference type="Proteomes" id="UP000238493"/>
    </source>
</evidence>
<name>A0A2S7IWJ8_9HYPH</name>
<organism evidence="1 2">
    <name type="scientific">Brucella oryzae</name>
    <dbReference type="NCBI Taxonomy" id="335286"/>
    <lineage>
        <taxon>Bacteria</taxon>
        <taxon>Pseudomonadati</taxon>
        <taxon>Pseudomonadota</taxon>
        <taxon>Alphaproteobacteria</taxon>
        <taxon>Hyphomicrobiales</taxon>
        <taxon>Brucellaceae</taxon>
        <taxon>Brucella/Ochrobactrum group</taxon>
        <taxon>Brucella</taxon>
    </lineage>
</organism>
<dbReference type="EMBL" id="PTRC01000031">
    <property type="protein sequence ID" value="PQA72320.1"/>
    <property type="molecule type" value="Genomic_DNA"/>
</dbReference>
<reference evidence="1 2" key="1">
    <citation type="submission" date="2018-02" db="EMBL/GenBank/DDBJ databases">
        <title>Draft genome sequence of Ochrobactrum oryzae found in Brazil.</title>
        <authorList>
            <person name="Cerdeira L."/>
            <person name="Andrade F."/>
            <person name="Zacariotto T."/>
            <person name="Barbosa B."/>
            <person name="Santos S."/>
            <person name="Cassetari V."/>
            <person name="Lincopan N."/>
        </authorList>
    </citation>
    <scope>NUCLEOTIDE SEQUENCE [LARGE SCALE GENOMIC DNA]</scope>
    <source>
        <strain evidence="1 2">OA447</strain>
    </source>
</reference>